<name>V9QG99_9ACTN</name>
<organism evidence="1">
    <name type="scientific">Streptomyces sp. F2</name>
    <dbReference type="NCBI Taxonomy" id="317660"/>
    <lineage>
        <taxon>Bacteria</taxon>
        <taxon>Bacillati</taxon>
        <taxon>Actinomycetota</taxon>
        <taxon>Actinomycetes</taxon>
        <taxon>Kitasatosporales</taxon>
        <taxon>Streptomycetaceae</taxon>
        <taxon>Streptomyces</taxon>
    </lineage>
</organism>
<evidence type="ECO:0000313" key="1">
    <source>
        <dbReference type="EMBL" id="AHC28130.1"/>
    </source>
</evidence>
<keyword evidence="1" id="KW-0614">Plasmid</keyword>
<dbReference type="RefSeq" id="WP_024067051.1">
    <property type="nucleotide sequence ID" value="NC_023067.1"/>
</dbReference>
<dbReference type="EMBL" id="KF652071">
    <property type="protein sequence ID" value="AHC28130.1"/>
    <property type="molecule type" value="Genomic_DNA"/>
</dbReference>
<accession>V9QG99</accession>
<geneLocation type="plasmid" evidence="1">
    <name>pFP3</name>
</geneLocation>
<protein>
    <submittedName>
        <fullName evidence="1">Uncharacterized protein</fullName>
    </submittedName>
</protein>
<gene>
    <name evidence="1" type="ORF">pFP3.28c</name>
</gene>
<sequence length="117" mass="12729">MDTQVSATARRIARFWAEGHDRSAAAVRGYERQVQDHLDHLGDETYLRRLAGWMSLEKPAVLDIDMAMRLAGAPRPEVTAQTGHPCLCRGGSARGGGAPAPAIVRQLIRRTAVDRAA</sequence>
<proteinExistence type="predicted"/>
<dbReference type="AlphaFoldDB" id="V9QG99"/>
<reference evidence="1" key="1">
    <citation type="submission" date="2013-09" db="EMBL/GenBank/DDBJ databases">
        <title>Complete nucleotide sequence of Streptomyces linear plasmid pFP3.</title>
        <authorList>
            <person name="Chen Z."/>
            <person name="Fang P."/>
            <person name="Qin Z."/>
        </authorList>
    </citation>
    <scope>NUCLEOTIDE SEQUENCE</scope>
    <source>
        <strain evidence="1">F2</strain>
        <plasmid evidence="1">pFP3</plasmid>
    </source>
</reference>